<accession>A0A0F9N8Y3</accession>
<dbReference type="EMBL" id="LAZR01007441">
    <property type="protein sequence ID" value="KKM85245.1"/>
    <property type="molecule type" value="Genomic_DNA"/>
</dbReference>
<evidence type="ECO:0000313" key="1">
    <source>
        <dbReference type="EMBL" id="KKM85245.1"/>
    </source>
</evidence>
<gene>
    <name evidence="1" type="ORF">LCGC14_1290970</name>
</gene>
<organism evidence="1">
    <name type="scientific">marine sediment metagenome</name>
    <dbReference type="NCBI Taxonomy" id="412755"/>
    <lineage>
        <taxon>unclassified sequences</taxon>
        <taxon>metagenomes</taxon>
        <taxon>ecological metagenomes</taxon>
    </lineage>
</organism>
<dbReference type="AlphaFoldDB" id="A0A0F9N8Y3"/>
<sequence length="129" mass="14730">MKTEWKGGKLTKKRALFLCWKLWEWLAKNPGKGKGGWPEWEINGGKVKNMPSDCALCQEYTLRPLDDGDKVGCKYSCLMASFWGGHCDEGDVNSGRESPFYLWLKGTSSDRSKYARRIAAAAKRRYEKL</sequence>
<proteinExistence type="predicted"/>
<reference evidence="1" key="1">
    <citation type="journal article" date="2015" name="Nature">
        <title>Complex archaea that bridge the gap between prokaryotes and eukaryotes.</title>
        <authorList>
            <person name="Spang A."/>
            <person name="Saw J.H."/>
            <person name="Jorgensen S.L."/>
            <person name="Zaremba-Niedzwiedzka K."/>
            <person name="Martijn J."/>
            <person name="Lind A.E."/>
            <person name="van Eijk R."/>
            <person name="Schleper C."/>
            <person name="Guy L."/>
            <person name="Ettema T.J."/>
        </authorList>
    </citation>
    <scope>NUCLEOTIDE SEQUENCE</scope>
</reference>
<comment type="caution">
    <text evidence="1">The sequence shown here is derived from an EMBL/GenBank/DDBJ whole genome shotgun (WGS) entry which is preliminary data.</text>
</comment>
<name>A0A0F9N8Y3_9ZZZZ</name>
<protein>
    <submittedName>
        <fullName evidence="1">Uncharacterized protein</fullName>
    </submittedName>
</protein>